<feature type="compositionally biased region" description="Basic and acidic residues" evidence="1">
    <location>
        <begin position="904"/>
        <end position="916"/>
    </location>
</feature>
<name>A0A7J6TDX0_PEROL</name>
<feature type="region of interest" description="Disordered" evidence="1">
    <location>
        <begin position="859"/>
        <end position="1010"/>
    </location>
</feature>
<evidence type="ECO:0000313" key="2">
    <source>
        <dbReference type="EMBL" id="KAF4743504.1"/>
    </source>
</evidence>
<dbReference type="EMBL" id="JABANM010007907">
    <property type="protein sequence ID" value="KAF4743504.1"/>
    <property type="molecule type" value="Genomic_DNA"/>
</dbReference>
<feature type="region of interest" description="Disordered" evidence="1">
    <location>
        <begin position="491"/>
        <end position="514"/>
    </location>
</feature>
<organism evidence="2 3">
    <name type="scientific">Perkinsus olseni</name>
    <name type="common">Perkinsus atlanticus</name>
    <dbReference type="NCBI Taxonomy" id="32597"/>
    <lineage>
        <taxon>Eukaryota</taxon>
        <taxon>Sar</taxon>
        <taxon>Alveolata</taxon>
        <taxon>Perkinsozoa</taxon>
        <taxon>Perkinsea</taxon>
        <taxon>Perkinsida</taxon>
        <taxon>Perkinsidae</taxon>
        <taxon>Perkinsus</taxon>
    </lineage>
</organism>
<reference evidence="2 3" key="1">
    <citation type="submission" date="2020-04" db="EMBL/GenBank/DDBJ databases">
        <title>Perkinsus olseni comparative genomics.</title>
        <authorList>
            <person name="Bogema D.R."/>
        </authorList>
    </citation>
    <scope>NUCLEOTIDE SEQUENCE [LARGE SCALE GENOMIC DNA]</scope>
    <source>
        <strain evidence="2">ATCC PRA-205</strain>
    </source>
</reference>
<dbReference type="AlphaFoldDB" id="A0A7J6TDX0"/>
<sequence length="1010" mass="113642">MQAIPSPDEYKMQCRLRILNAREEVRSTEMHRRASFTISLLTRLLQGDDPDRVLAESLVCGDDEFPWTIRESATRSSSHSGVTDIVQEIFGRLANCSDEELCEIEVIDEVEDIIAGPPEFSEKGRSIITKPPSDLWNVNEPWDLEEDAPPPLTPPKRSRSEALIELLHCYDRIQQQAKVVTSAANVCLEEMSVPPHKQRKNARRGGLHAWRESWLDARRIRMGASSMGQVRGREIAHAKTQVRRIMDSYTAKFEEYVAILDDINSLGARHRYTDRRLKLYQLMALREEPRLKDALADSTCIAKLSIQTYVLSLYKGMAALYGKISLQAQTARARRDKRASIPHEAHTAVVSESTGLNLIVAFERSEEAEVTSGRHEDLPIHDSDLTTPHESVRQADLSSDSGSSHSNGAAVLEDTVDRRHTKLEARKKAVEEKIAHTRGMLERKIQEIFEGALEGNSEWEAHLRRARHLSSEGQILGERIEAAEQRLAEMSLDSSIPSGSISGRKETETTGGRQQTIPYGVWLASRKAQKDCLAQRSQFEEATRRFDTISAMLYRRGIALSRKVRSYLSREPGVSDDIHLEPAQEELITEAGNAHRRAVGAIEWLTTALDKLAHTPEHLWEVKAADVNRALQHLPAKIEGFTHVYPGYRELLRELLGEEAAAEEVPPDPEEEEREEFERLLCKYEDFRGHALRVAAMNSTIREEVARCRAEMIALREKAQEGEDLDIFDPSRAAVRLTLYGVYARIATKREERKSKVVVVDKKRTSLWRPRRSVTAPSLPRGGQKSRISPLQRFKQGGRTVIAAARLADTRNRATPSRAKTLEEDDLAVERRRLTEQIAVAEKLEQFWKRRITRARQIQLERTEEDEPTAAQTGGSRRGHDSGSSEAEVTANSAEEASESVVGDESHAKHSSREESVDTEDMVVQERESNLAARHAQTIEQRSAVETLDESRSYFIASGPAAGSELVPGEEEEEEEEEEGRMAAQTRGDGLGNERQIVGRPVTESPPNCE</sequence>
<feature type="region of interest" description="Disordered" evidence="1">
    <location>
        <begin position="369"/>
        <end position="409"/>
    </location>
</feature>
<evidence type="ECO:0000256" key="1">
    <source>
        <dbReference type="SAM" id="MobiDB-lite"/>
    </source>
</evidence>
<feature type="compositionally biased region" description="Basic and acidic residues" evidence="1">
    <location>
        <begin position="369"/>
        <end position="384"/>
    </location>
</feature>
<proteinExistence type="predicted"/>
<comment type="caution">
    <text evidence="2">The sequence shown here is derived from an EMBL/GenBank/DDBJ whole genome shotgun (WGS) entry which is preliminary data.</text>
</comment>
<feature type="compositionally biased region" description="Acidic residues" evidence="1">
    <location>
        <begin position="968"/>
        <end position="979"/>
    </location>
</feature>
<accession>A0A7J6TDX0</accession>
<evidence type="ECO:0000313" key="3">
    <source>
        <dbReference type="Proteomes" id="UP000574390"/>
    </source>
</evidence>
<gene>
    <name evidence="2" type="ORF">FOZ62_026078</name>
</gene>
<dbReference type="Proteomes" id="UP000574390">
    <property type="component" value="Unassembled WGS sequence"/>
</dbReference>
<protein>
    <submittedName>
        <fullName evidence="2">Uncharacterized protein</fullName>
    </submittedName>
</protein>